<evidence type="ECO:0000313" key="1">
    <source>
        <dbReference type="EMBL" id="WWQ66117.1"/>
    </source>
</evidence>
<keyword evidence="2" id="KW-1185">Reference proteome</keyword>
<accession>A0ACD5AFY2</accession>
<organism evidence="1 2">
    <name type="scientific">Streptomyces citrinus</name>
    <dbReference type="NCBI Taxonomy" id="3118173"/>
    <lineage>
        <taxon>Bacteria</taxon>
        <taxon>Bacillati</taxon>
        <taxon>Actinomycetota</taxon>
        <taxon>Actinomycetes</taxon>
        <taxon>Kitasatosporales</taxon>
        <taxon>Streptomycetaceae</taxon>
        <taxon>Streptomyces</taxon>
    </lineage>
</organism>
<sequence length="482" mass="48573">MTGRGLSLPVLLTRVRERSPGPAAGVFGGAVAAGLGLGAFAVLVMALWISSPYPDSGPGGALHTAAALWLLAHGADVVRTDTLSGVPAPLGVTPLLLVAVPVWLVHRAARDAADPEDGEPDVPAGAAWGGVVLGYLLVGAAAAYYASGGELRPAWVSCAAHLVLVTVAAAAAGVWTAHGRPRGPLPAALRRHVDRLPRSSWRRCCRSPRGPPQPGSWPWSPGARWWSRRGSRCTGSGAGVVPAPDGGVVGAVRGAAALPVPGAERRDLGAAYALGPGVVIGAGHTVGPLGASGGSLLPAFPLLAALPTAGAGSPLTWAAGAVPVAAAVTVAWFVAGEARLRDWSRGRLVRATAVAAVLCGAAMAGLAAAAGGALGVAALAEFGPVGWLTGAVTVAWIAGVGVPVALGVRWWRGRESSVRPRVTAWAESVVAARRPAPAEPEPGRDPAGFEPYDFFDESSRDARWTLLKEASSDPSQPGEPGV</sequence>
<gene>
    <name evidence="1" type="ORF">V2W30_24170</name>
</gene>
<proteinExistence type="predicted"/>
<evidence type="ECO:0000313" key="2">
    <source>
        <dbReference type="Proteomes" id="UP001432251"/>
    </source>
</evidence>
<dbReference type="EMBL" id="CP146022">
    <property type="protein sequence ID" value="WWQ66117.1"/>
    <property type="molecule type" value="Genomic_DNA"/>
</dbReference>
<reference evidence="1" key="1">
    <citation type="journal article" date="2025" name="Int. J. Syst. Evol. Microbiol.">
        <title>Streptomyces citrinus sp. nov., with yellow diffusible pigment.</title>
        <authorList>
            <person name="He Y."/>
            <person name="Yang E."/>
            <person name="Xu J."/>
            <person name="Sun Y."/>
            <person name="Sun L."/>
        </authorList>
    </citation>
    <scope>NUCLEOTIDE SEQUENCE</scope>
    <source>
        <strain evidence="1">Q6</strain>
    </source>
</reference>
<dbReference type="Proteomes" id="UP001432251">
    <property type="component" value="Chromosome"/>
</dbReference>
<protein>
    <submittedName>
        <fullName evidence="1">DUF6350 family protein</fullName>
    </submittedName>
</protein>
<name>A0ACD5AFY2_9ACTN</name>